<feature type="region of interest" description="Disordered" evidence="1">
    <location>
        <begin position="1"/>
        <end position="21"/>
    </location>
</feature>
<proteinExistence type="predicted"/>
<accession>A0A222EBG5</accession>
<reference evidence="2 3" key="1">
    <citation type="submission" date="2017-07" db="EMBL/GenBank/DDBJ databases">
        <title>Genome Sequence of Antarctobacter heliothermus Strain SMS3 Isolated from a culture of the Diatom Skeletonema marinoi.</title>
        <authorList>
            <person name="Topel M."/>
            <person name="Pinder M.I.M."/>
            <person name="Johansson O.N."/>
            <person name="Kourtchenko O."/>
            <person name="Godhe A."/>
            <person name="Clarke A.K."/>
        </authorList>
    </citation>
    <scope>NUCLEOTIDE SEQUENCE [LARGE SCALE GENOMIC DNA]</scope>
    <source>
        <strain evidence="2 3">SMS3</strain>
        <plasmid evidence="3">Plasmid psms3-1</plasmid>
    </source>
</reference>
<geneLocation type="plasmid" evidence="3">
    <name>psms3-1</name>
</geneLocation>
<keyword evidence="2" id="KW-0614">Plasmid</keyword>
<evidence type="ECO:0000256" key="1">
    <source>
        <dbReference type="SAM" id="MobiDB-lite"/>
    </source>
</evidence>
<evidence type="ECO:0000313" key="2">
    <source>
        <dbReference type="EMBL" id="ASP23539.1"/>
    </source>
</evidence>
<dbReference type="OrthoDB" id="7058542at2"/>
<gene>
    <name evidence="2" type="ORF">ANTHELSMS3_05159</name>
</gene>
<sequence>MEIRHWGLTQSIPETEGGDPRDALRTARAEVGGYSTPITFSDHERQLLIAICNEIIPPGDGYPAPGDVGVIDEFFVYYIAPTGTTVTRFPHATEDSFKSDLARLGHEFLEKDRAGRVAELKRLETEQPEFFGQLRALTYGGYYSRPETIAALRRHHDAGRDYRGAPQPYGYEQSTMDWGDMTPPKKGVSYTRTDAVKKLV</sequence>
<name>A0A222EBG5_9RHOB</name>
<dbReference type="AlphaFoldDB" id="A0A222EBG5"/>
<dbReference type="Proteomes" id="UP000203589">
    <property type="component" value="Plasmid pSMS3-1"/>
</dbReference>
<dbReference type="RefSeq" id="WP_094037582.1">
    <property type="nucleotide sequence ID" value="NZ_CP022541.1"/>
</dbReference>
<protein>
    <recommendedName>
        <fullName evidence="4">Gluconate 2-dehydrogenase subunit 3</fullName>
    </recommendedName>
</protein>
<evidence type="ECO:0000313" key="3">
    <source>
        <dbReference type="Proteomes" id="UP000203589"/>
    </source>
</evidence>
<keyword evidence="3" id="KW-1185">Reference proteome</keyword>
<dbReference type="KEGG" id="aht:ANTHELSMS3_05159"/>
<organism evidence="2 3">
    <name type="scientific">Antarctobacter heliothermus</name>
    <dbReference type="NCBI Taxonomy" id="74033"/>
    <lineage>
        <taxon>Bacteria</taxon>
        <taxon>Pseudomonadati</taxon>
        <taxon>Pseudomonadota</taxon>
        <taxon>Alphaproteobacteria</taxon>
        <taxon>Rhodobacterales</taxon>
        <taxon>Roseobacteraceae</taxon>
        <taxon>Antarctobacter</taxon>
    </lineage>
</organism>
<dbReference type="InterPro" id="IPR027056">
    <property type="entry name" value="Gluconate_2DH_su3"/>
</dbReference>
<dbReference type="EMBL" id="CP022541">
    <property type="protein sequence ID" value="ASP23539.1"/>
    <property type="molecule type" value="Genomic_DNA"/>
</dbReference>
<evidence type="ECO:0008006" key="4">
    <source>
        <dbReference type="Google" id="ProtNLM"/>
    </source>
</evidence>
<dbReference type="Pfam" id="PF13618">
    <property type="entry name" value="Gluconate_2-dh3"/>
    <property type="match status" value="1"/>
</dbReference>